<sequence>MDIFQIEEFYSRVVEQLRSYETAFRRKNIIALQHSVTIRKSWQ</sequence>
<dbReference type="EMBL" id="GGEC01058248">
    <property type="protein sequence ID" value="MBX38732.1"/>
    <property type="molecule type" value="Transcribed_RNA"/>
</dbReference>
<organism evidence="1">
    <name type="scientific">Rhizophora mucronata</name>
    <name type="common">Asiatic mangrove</name>
    <dbReference type="NCBI Taxonomy" id="61149"/>
    <lineage>
        <taxon>Eukaryota</taxon>
        <taxon>Viridiplantae</taxon>
        <taxon>Streptophyta</taxon>
        <taxon>Embryophyta</taxon>
        <taxon>Tracheophyta</taxon>
        <taxon>Spermatophyta</taxon>
        <taxon>Magnoliopsida</taxon>
        <taxon>eudicotyledons</taxon>
        <taxon>Gunneridae</taxon>
        <taxon>Pentapetalae</taxon>
        <taxon>rosids</taxon>
        <taxon>fabids</taxon>
        <taxon>Malpighiales</taxon>
        <taxon>Rhizophoraceae</taxon>
        <taxon>Rhizophora</taxon>
    </lineage>
</organism>
<protein>
    <submittedName>
        <fullName evidence="1">Uncharacterized protein</fullName>
    </submittedName>
</protein>
<reference evidence="1" key="1">
    <citation type="submission" date="2018-02" db="EMBL/GenBank/DDBJ databases">
        <title>Rhizophora mucronata_Transcriptome.</title>
        <authorList>
            <person name="Meera S.P."/>
            <person name="Sreeshan A."/>
            <person name="Augustine A."/>
        </authorList>
    </citation>
    <scope>NUCLEOTIDE SEQUENCE</scope>
    <source>
        <tissue evidence="1">Leaf</tissue>
    </source>
</reference>
<name>A0A2P2N8F5_RHIMU</name>
<proteinExistence type="predicted"/>
<accession>A0A2P2N8F5</accession>
<dbReference type="AlphaFoldDB" id="A0A2P2N8F5"/>
<evidence type="ECO:0000313" key="1">
    <source>
        <dbReference type="EMBL" id="MBX38732.1"/>
    </source>
</evidence>